<dbReference type="GO" id="GO:0005829">
    <property type="term" value="C:cytosol"/>
    <property type="evidence" value="ECO:0007669"/>
    <property type="project" value="TreeGrafter"/>
</dbReference>
<dbReference type="Gene3D" id="1.10.260.40">
    <property type="entry name" value="lambda repressor-like DNA-binding domains"/>
    <property type="match status" value="1"/>
</dbReference>
<dbReference type="Proteomes" id="UP000231136">
    <property type="component" value="Unassembled WGS sequence"/>
</dbReference>
<comment type="caution">
    <text evidence="3">The sequence shown here is derived from an EMBL/GenBank/DDBJ whole genome shotgun (WGS) entry which is preliminary data.</text>
</comment>
<dbReference type="InterPro" id="IPR001387">
    <property type="entry name" value="Cro/C1-type_HTH"/>
</dbReference>
<dbReference type="SUPFAM" id="SSF47413">
    <property type="entry name" value="lambda repressor-like DNA-binding domains"/>
    <property type="match status" value="1"/>
</dbReference>
<reference evidence="3 4" key="1">
    <citation type="submission" date="2017-09" db="EMBL/GenBank/DDBJ databases">
        <title>Depth-based differentiation of microbial function through sediment-hosted aquifers and enrichment of novel symbionts in the deep terrestrial subsurface.</title>
        <authorList>
            <person name="Probst A.J."/>
            <person name="Ladd B."/>
            <person name="Jarett J.K."/>
            <person name="Geller-Mcgrath D.E."/>
            <person name="Sieber C.M."/>
            <person name="Emerson J.B."/>
            <person name="Anantharaman K."/>
            <person name="Thomas B.C."/>
            <person name="Malmstrom R."/>
            <person name="Stieglmeier M."/>
            <person name="Klingl A."/>
            <person name="Woyke T."/>
            <person name="Ryan C.M."/>
            <person name="Banfield J.F."/>
        </authorList>
    </citation>
    <scope>NUCLEOTIDE SEQUENCE [LARGE SCALE GENOMIC DNA]</scope>
    <source>
        <strain evidence="3">CG22_combo_CG10-13_8_21_14_all_43_12</strain>
    </source>
</reference>
<evidence type="ECO:0000256" key="1">
    <source>
        <dbReference type="ARBA" id="ARBA00023125"/>
    </source>
</evidence>
<dbReference type="InterPro" id="IPR050807">
    <property type="entry name" value="TransReg_Diox_bact_type"/>
</dbReference>
<dbReference type="GO" id="GO:0003700">
    <property type="term" value="F:DNA-binding transcription factor activity"/>
    <property type="evidence" value="ECO:0007669"/>
    <property type="project" value="TreeGrafter"/>
</dbReference>
<dbReference type="SMART" id="SM00530">
    <property type="entry name" value="HTH_XRE"/>
    <property type="match status" value="1"/>
</dbReference>
<dbReference type="PANTHER" id="PTHR46797:SF1">
    <property type="entry name" value="METHYLPHOSPHONATE SYNTHASE"/>
    <property type="match status" value="1"/>
</dbReference>
<dbReference type="GO" id="GO:0003677">
    <property type="term" value="F:DNA binding"/>
    <property type="evidence" value="ECO:0007669"/>
    <property type="project" value="UniProtKB-KW"/>
</dbReference>
<sequence length="72" mass="8447">MHGIFFYHNLGKIIFHLREKKGLTQEQLCLLCDINRSYLFKIEKGMANPSLKILNKICRALRIKICDLLRAT</sequence>
<proteinExistence type="predicted"/>
<evidence type="ECO:0000313" key="3">
    <source>
        <dbReference type="EMBL" id="PIP85808.1"/>
    </source>
</evidence>
<dbReference type="CDD" id="cd00093">
    <property type="entry name" value="HTH_XRE"/>
    <property type="match status" value="1"/>
</dbReference>
<feature type="domain" description="HTH cro/C1-type" evidence="2">
    <location>
        <begin position="17"/>
        <end position="68"/>
    </location>
</feature>
<evidence type="ECO:0000259" key="2">
    <source>
        <dbReference type="PROSITE" id="PS50943"/>
    </source>
</evidence>
<evidence type="ECO:0000313" key="4">
    <source>
        <dbReference type="Proteomes" id="UP000231136"/>
    </source>
</evidence>
<protein>
    <submittedName>
        <fullName evidence="3">Transcriptional regulator</fullName>
    </submittedName>
</protein>
<dbReference type="AlphaFoldDB" id="A0A2H0DVB3"/>
<dbReference type="InterPro" id="IPR010982">
    <property type="entry name" value="Lambda_DNA-bd_dom_sf"/>
</dbReference>
<dbReference type="PROSITE" id="PS50943">
    <property type="entry name" value="HTH_CROC1"/>
    <property type="match status" value="1"/>
</dbReference>
<dbReference type="PANTHER" id="PTHR46797">
    <property type="entry name" value="HTH-TYPE TRANSCRIPTIONAL REGULATOR"/>
    <property type="match status" value="1"/>
</dbReference>
<gene>
    <name evidence="3" type="ORF">COW83_02305</name>
</gene>
<dbReference type="Pfam" id="PF01381">
    <property type="entry name" value="HTH_3"/>
    <property type="match status" value="1"/>
</dbReference>
<organism evidence="3 4">
    <name type="scientific">Candidatus Collierbacteria bacterium CG22_combo_CG10-13_8_21_14_all_43_12</name>
    <dbReference type="NCBI Taxonomy" id="1974537"/>
    <lineage>
        <taxon>Bacteria</taxon>
        <taxon>Candidatus Collieribacteriota</taxon>
    </lineage>
</organism>
<keyword evidence="1" id="KW-0238">DNA-binding</keyword>
<name>A0A2H0DVB3_9BACT</name>
<accession>A0A2H0DVB3</accession>
<dbReference type="EMBL" id="PCTR01000077">
    <property type="protein sequence ID" value="PIP85808.1"/>
    <property type="molecule type" value="Genomic_DNA"/>
</dbReference>